<dbReference type="Gene3D" id="3.20.20.150">
    <property type="entry name" value="Divalent-metal-dependent TIM barrel enzymes"/>
    <property type="match status" value="1"/>
</dbReference>
<organism evidence="2 3">
    <name type="scientific">candidate division MSBL1 archaeon SCGC-AAA259E17</name>
    <dbReference type="NCBI Taxonomy" id="1698263"/>
    <lineage>
        <taxon>Archaea</taxon>
        <taxon>Methanobacteriati</taxon>
        <taxon>Methanobacteriota</taxon>
        <taxon>candidate division MSBL1</taxon>
    </lineage>
</organism>
<dbReference type="AlphaFoldDB" id="A0A133UFC2"/>
<dbReference type="InterPro" id="IPR013022">
    <property type="entry name" value="Xyl_isomerase-like_TIM-brl"/>
</dbReference>
<dbReference type="InterPro" id="IPR036237">
    <property type="entry name" value="Xyl_isomerase-like_sf"/>
</dbReference>
<dbReference type="PANTHER" id="PTHR12110">
    <property type="entry name" value="HYDROXYPYRUVATE ISOMERASE"/>
    <property type="match status" value="1"/>
</dbReference>
<accession>A0A133UFC2</accession>
<dbReference type="Proteomes" id="UP000070373">
    <property type="component" value="Unassembled WGS sequence"/>
</dbReference>
<reference evidence="2 3" key="1">
    <citation type="journal article" date="2016" name="Sci. Rep.">
        <title>Metabolic traits of an uncultured archaeal lineage -MSBL1- from brine pools of the Red Sea.</title>
        <authorList>
            <person name="Mwirichia R."/>
            <person name="Alam I."/>
            <person name="Rashid M."/>
            <person name="Vinu M."/>
            <person name="Ba-Alawi W."/>
            <person name="Anthony Kamau A."/>
            <person name="Kamanda Ngugi D."/>
            <person name="Goker M."/>
            <person name="Klenk H.P."/>
            <person name="Bajic V."/>
            <person name="Stingl U."/>
        </authorList>
    </citation>
    <scope>NUCLEOTIDE SEQUENCE [LARGE SCALE GENOMIC DNA]</scope>
    <source>
        <strain evidence="2">SCGC-AAA259E17</strain>
    </source>
</reference>
<gene>
    <name evidence="2" type="ORF">AKJ64_01980</name>
</gene>
<comment type="caution">
    <text evidence="2">The sequence shown here is derived from an EMBL/GenBank/DDBJ whole genome shotgun (WGS) entry which is preliminary data.</text>
</comment>
<feature type="domain" description="Xylose isomerase-like TIM barrel" evidence="1">
    <location>
        <begin position="27"/>
        <end position="261"/>
    </location>
</feature>
<protein>
    <recommendedName>
        <fullName evidence="1">Xylose isomerase-like TIM barrel domain-containing protein</fullName>
    </recommendedName>
</protein>
<proteinExistence type="predicted"/>
<keyword evidence="3" id="KW-1185">Reference proteome</keyword>
<evidence type="ECO:0000313" key="3">
    <source>
        <dbReference type="Proteomes" id="UP000070373"/>
    </source>
</evidence>
<dbReference type="Pfam" id="PF01261">
    <property type="entry name" value="AP_endonuc_2"/>
    <property type="match status" value="1"/>
</dbReference>
<name>A0A133UFC2_9EURY</name>
<sequence length="292" mass="33580">MNKYGIFYAYWTKNWEVDLSKLIQFVSKADKLGFDILEIHADPVKNLPKSERKELRRKAEEKSIDLTFCTGLTKDKDISSEKESVRKRGIKYLKDTIEMVHEMNSDTLSGLIHGAWNISVNVSKVDKESYLDRSVESMREVIGTAEDLDVLCNVEVVNRFEQFILNTGEEALDYQQRVASPNLNIHLDTYHMNIEEDDIRETIVNVGDKLGHLHIGENNRKLPGQGGHIPWDDVARSLKEIDYDRYIVMESFLIPGGNIANDVKLSRDLREGKDLDEEAKKALDFVKEKFES</sequence>
<evidence type="ECO:0000259" key="1">
    <source>
        <dbReference type="Pfam" id="PF01261"/>
    </source>
</evidence>
<dbReference type="InterPro" id="IPR050312">
    <property type="entry name" value="IolE/XylAMocC-like"/>
</dbReference>
<evidence type="ECO:0000313" key="2">
    <source>
        <dbReference type="EMBL" id="KXA92882.1"/>
    </source>
</evidence>
<dbReference type="EMBL" id="LHXN01000025">
    <property type="protein sequence ID" value="KXA92882.1"/>
    <property type="molecule type" value="Genomic_DNA"/>
</dbReference>
<dbReference type="SUPFAM" id="SSF51658">
    <property type="entry name" value="Xylose isomerase-like"/>
    <property type="match status" value="1"/>
</dbReference>